<gene>
    <name evidence="2" type="ORF">A1O9_10528</name>
</gene>
<dbReference type="PANTHER" id="PTHR37544:SF1">
    <property type="entry name" value="PHOSPHORIBOSYLAMINOIMIDAZOLE-SUCCINOCARBOXAMIDE SYNTHASE"/>
    <property type="match status" value="1"/>
</dbReference>
<dbReference type="GeneID" id="25285432"/>
<dbReference type="STRING" id="1182545.A0A072P2Q6"/>
<dbReference type="EMBL" id="AMGV01000013">
    <property type="protein sequence ID" value="KEF53553.1"/>
    <property type="molecule type" value="Genomic_DNA"/>
</dbReference>
<feature type="transmembrane region" description="Helical" evidence="1">
    <location>
        <begin position="655"/>
        <end position="674"/>
    </location>
</feature>
<feature type="transmembrane region" description="Helical" evidence="1">
    <location>
        <begin position="112"/>
        <end position="131"/>
    </location>
</feature>
<evidence type="ECO:0000313" key="3">
    <source>
        <dbReference type="Proteomes" id="UP000027920"/>
    </source>
</evidence>
<feature type="transmembrane region" description="Helical" evidence="1">
    <location>
        <begin position="74"/>
        <end position="92"/>
    </location>
</feature>
<keyword evidence="1" id="KW-0812">Transmembrane</keyword>
<dbReference type="VEuPathDB" id="FungiDB:A1O9_10528"/>
<dbReference type="HOGENOM" id="CLU_003000_0_0_1"/>
<feature type="transmembrane region" description="Helical" evidence="1">
    <location>
        <begin position="536"/>
        <end position="555"/>
    </location>
</feature>
<feature type="transmembrane region" description="Helical" evidence="1">
    <location>
        <begin position="1108"/>
        <end position="1127"/>
    </location>
</feature>
<feature type="transmembrane region" description="Helical" evidence="1">
    <location>
        <begin position="177"/>
        <end position="202"/>
    </location>
</feature>
<sequence length="1234" mass="137019">MKKFLAFSTLTRRNRPPQQEYDNIPLSNDVGATTNRERKFKTIIQGSSKESIDDQIGSQRTNTEYNPQILTRPILLIFAFLSAAVVASLQGIYSRSQSNQGITQSNDNLHYLWTYGPTAILILFTVVWRQVDYAVKSLQPWAEMANGPVSAERSLLLDYVTPFQGVVLWRSIFSGHYVITLSITTFFLTKALTIVSTGLLTLQPLRIDSIRTTISYDTIFNGSAFDGGSVVDSRPAYTLYAIQAFNTSYPAGTTDMYAVQQFSQSGNTSDIESYTAITDVFTTSVECEIGSMNYTLGYNTLTDTTPVSSYWNTTVSLPGCEVREASLDAPSWMYNTSDDNPEPNYGYFASFQPVNCSNLANDDREKWRFMVAALHVKGVRQNANEVLEGLGLVCIPKYSIQPATVTSDSFNNVQEVVFSNDTSRQLEGVTDADITNGVESTNQLALNIAINLDLDLRLDGFIELGAAEMNISDMQELLNPDVLELLAKRTYQRLSAQIAHTFLTSPVGGQDDSTSIPATTSQNEFRLVVRQLPTRIMQGLAAAICFLAMTMAFTVPRGVVPRNIDAIAPLAAIIARSPTLQRQLCMVGHLNMEDLRKLLSQYEYRTVMEDRLGTSTFSIQGLSKDATHSEGRHMERSRTLETFQWWRPWVLTRRAMVGCLITPIAAIIGLEITLRQSDKNAGLSDVDAESLTRYAWIYIPTLVFVLIGTLYNTVDFELELSAPYYALSKEYCDAQSSMFYNHFRGFALQSVWLALRKRKFALAAASVSVILSPLLTIVVSGLFLPQATTDITPSELQSLSWFNTTGCEDCDALYTTSKAKSIPGLIIQGNMSYPAWTYDEVALPQLSFSDPELAGGRKTIHMTGTVSLTTSALRAGMNCTLVPNDLLNEVVLNVTDKSLTTNFTYPTCGSDFGDENSRTTIYSYTETPWYLGSVSSLGNDLPCPVWSLTYALINEKDELEQLSVHLCAPSVEMVEVNATFNLPDFSITEAPIVNEDSAILFSDWYDPYPAYGDLNITTGSVSQEFSAMIAGKDGKPITELADSKTLIASYTKLYRVYAAQIFNTDFRSAWDDLPKNQSQANSIPAHQLATLSNPNRVRLFQSKVSTRILQGLLAGLLVCGLFVFFLIDARKVLSKPLGTIAVTATLLASSTLVDEKSGNAPPLGAEWWSDREWEKREVWTDKLFRMGWWYEHESSIITAVGNDENSDDNVIGKSVPEEHMRMTKDFRIDTKPPV</sequence>
<evidence type="ECO:0000313" key="2">
    <source>
        <dbReference type="EMBL" id="KEF53553.1"/>
    </source>
</evidence>
<name>A0A072P2Q6_9EURO</name>
<dbReference type="Pfam" id="PF11915">
    <property type="entry name" value="DUF3433"/>
    <property type="match status" value="2"/>
</dbReference>
<proteinExistence type="predicted"/>
<feature type="transmembrane region" description="Helical" evidence="1">
    <location>
        <begin position="695"/>
        <end position="714"/>
    </location>
</feature>
<feature type="transmembrane region" description="Helical" evidence="1">
    <location>
        <begin position="762"/>
        <end position="784"/>
    </location>
</feature>
<protein>
    <submittedName>
        <fullName evidence="2">Uncharacterized protein</fullName>
    </submittedName>
</protein>
<dbReference type="PANTHER" id="PTHR37544">
    <property type="entry name" value="SPRAY-RELATED"/>
    <property type="match status" value="1"/>
</dbReference>
<keyword evidence="1" id="KW-0472">Membrane</keyword>
<evidence type="ECO:0000256" key="1">
    <source>
        <dbReference type="SAM" id="Phobius"/>
    </source>
</evidence>
<comment type="caution">
    <text evidence="2">The sequence shown here is derived from an EMBL/GenBank/DDBJ whole genome shotgun (WGS) entry which is preliminary data.</text>
</comment>
<dbReference type="Proteomes" id="UP000027920">
    <property type="component" value="Unassembled WGS sequence"/>
</dbReference>
<keyword evidence="3" id="KW-1185">Reference proteome</keyword>
<dbReference type="InterPro" id="IPR021840">
    <property type="entry name" value="DUF3433"/>
</dbReference>
<dbReference type="AlphaFoldDB" id="A0A072P2Q6"/>
<organism evidence="2 3">
    <name type="scientific">Exophiala aquamarina CBS 119918</name>
    <dbReference type="NCBI Taxonomy" id="1182545"/>
    <lineage>
        <taxon>Eukaryota</taxon>
        <taxon>Fungi</taxon>
        <taxon>Dikarya</taxon>
        <taxon>Ascomycota</taxon>
        <taxon>Pezizomycotina</taxon>
        <taxon>Eurotiomycetes</taxon>
        <taxon>Chaetothyriomycetidae</taxon>
        <taxon>Chaetothyriales</taxon>
        <taxon>Herpotrichiellaceae</taxon>
        <taxon>Exophiala</taxon>
    </lineage>
</organism>
<dbReference type="RefSeq" id="XP_013256143.1">
    <property type="nucleotide sequence ID" value="XM_013400689.1"/>
</dbReference>
<dbReference type="OrthoDB" id="5332281at2759"/>
<accession>A0A072P2Q6</accession>
<reference evidence="2 3" key="1">
    <citation type="submission" date="2013-03" db="EMBL/GenBank/DDBJ databases">
        <title>The Genome Sequence of Exophiala aquamarina CBS 119918.</title>
        <authorList>
            <consortium name="The Broad Institute Genomics Platform"/>
            <person name="Cuomo C."/>
            <person name="de Hoog S."/>
            <person name="Gorbushina A."/>
            <person name="Walker B."/>
            <person name="Young S.K."/>
            <person name="Zeng Q."/>
            <person name="Gargeya S."/>
            <person name="Fitzgerald M."/>
            <person name="Haas B."/>
            <person name="Abouelleil A."/>
            <person name="Allen A.W."/>
            <person name="Alvarado L."/>
            <person name="Arachchi H.M."/>
            <person name="Berlin A.M."/>
            <person name="Chapman S.B."/>
            <person name="Gainer-Dewar J."/>
            <person name="Goldberg J."/>
            <person name="Griggs A."/>
            <person name="Gujja S."/>
            <person name="Hansen M."/>
            <person name="Howarth C."/>
            <person name="Imamovic A."/>
            <person name="Ireland A."/>
            <person name="Larimer J."/>
            <person name="McCowan C."/>
            <person name="Murphy C."/>
            <person name="Pearson M."/>
            <person name="Poon T.W."/>
            <person name="Priest M."/>
            <person name="Roberts A."/>
            <person name="Saif S."/>
            <person name="Shea T."/>
            <person name="Sisk P."/>
            <person name="Sykes S."/>
            <person name="Wortman J."/>
            <person name="Nusbaum C."/>
            <person name="Birren B."/>
        </authorList>
    </citation>
    <scope>NUCLEOTIDE SEQUENCE [LARGE SCALE GENOMIC DNA]</scope>
    <source>
        <strain evidence="2 3">CBS 119918</strain>
    </source>
</reference>
<keyword evidence="1" id="KW-1133">Transmembrane helix</keyword>